<name>A0A9P8C485_9HELO</name>
<keyword evidence="2" id="KW-1185">Reference proteome</keyword>
<dbReference type="SUPFAM" id="SSF54236">
    <property type="entry name" value="Ubiquitin-like"/>
    <property type="match status" value="1"/>
</dbReference>
<comment type="caution">
    <text evidence="1">The sequence shown here is derived from an EMBL/GenBank/DDBJ whole genome shotgun (WGS) entry which is preliminary data.</text>
</comment>
<gene>
    <name evidence="1" type="ORF">BJ875DRAFT_498063</name>
</gene>
<protein>
    <recommendedName>
        <fullName evidence="3">Ubiquitin-like domain-containing protein</fullName>
    </recommendedName>
</protein>
<dbReference type="InterPro" id="IPR029071">
    <property type="entry name" value="Ubiquitin-like_domsf"/>
</dbReference>
<organism evidence="1 2">
    <name type="scientific">Amylocarpus encephaloides</name>
    <dbReference type="NCBI Taxonomy" id="45428"/>
    <lineage>
        <taxon>Eukaryota</taxon>
        <taxon>Fungi</taxon>
        <taxon>Dikarya</taxon>
        <taxon>Ascomycota</taxon>
        <taxon>Pezizomycotina</taxon>
        <taxon>Leotiomycetes</taxon>
        <taxon>Helotiales</taxon>
        <taxon>Helotiales incertae sedis</taxon>
        <taxon>Amylocarpus</taxon>
    </lineage>
</organism>
<sequence length="244" mass="27812">MADQQRNPEHPPLVDLRPNLVPDRDIPPNYHRLLSRVPAAAGFLHSRCFTNALRAVISEQQIKEKFDVTFDQAMEEFRRLITIKTFVGEVDAEHIGPSLLMERMWQAAILDTRFYASLEMATGCMLHHQTPNVEAVEWTTRLMKMTKIYVDNFGSMPLGVSPVFASCVPQAPDDCKRIFVWFQDENSSLALKVAPNSPRTLMELVAAEKHHSWVFFSQGRYLDDSKTIESLGIDNFATIQAYVI</sequence>
<dbReference type="AlphaFoldDB" id="A0A9P8C485"/>
<evidence type="ECO:0000313" key="2">
    <source>
        <dbReference type="Proteomes" id="UP000824998"/>
    </source>
</evidence>
<evidence type="ECO:0008006" key="3">
    <source>
        <dbReference type="Google" id="ProtNLM"/>
    </source>
</evidence>
<dbReference type="Proteomes" id="UP000824998">
    <property type="component" value="Unassembled WGS sequence"/>
</dbReference>
<dbReference type="EMBL" id="MU251583">
    <property type="protein sequence ID" value="KAG9231751.1"/>
    <property type="molecule type" value="Genomic_DNA"/>
</dbReference>
<accession>A0A9P8C485</accession>
<reference evidence="1" key="1">
    <citation type="journal article" date="2021" name="IMA Fungus">
        <title>Genomic characterization of three marine fungi, including Emericellopsis atlantica sp. nov. with signatures of a generalist lifestyle and marine biomass degradation.</title>
        <authorList>
            <person name="Hagestad O.C."/>
            <person name="Hou L."/>
            <person name="Andersen J.H."/>
            <person name="Hansen E.H."/>
            <person name="Altermark B."/>
            <person name="Li C."/>
            <person name="Kuhnert E."/>
            <person name="Cox R.J."/>
            <person name="Crous P.W."/>
            <person name="Spatafora J.W."/>
            <person name="Lail K."/>
            <person name="Amirebrahimi M."/>
            <person name="Lipzen A."/>
            <person name="Pangilinan J."/>
            <person name="Andreopoulos W."/>
            <person name="Hayes R.D."/>
            <person name="Ng V."/>
            <person name="Grigoriev I.V."/>
            <person name="Jackson S.A."/>
            <person name="Sutton T.D.S."/>
            <person name="Dobson A.D.W."/>
            <person name="Rama T."/>
        </authorList>
    </citation>
    <scope>NUCLEOTIDE SEQUENCE</scope>
    <source>
        <strain evidence="1">TRa018bII</strain>
    </source>
</reference>
<dbReference type="OrthoDB" id="3553348at2759"/>
<evidence type="ECO:0000313" key="1">
    <source>
        <dbReference type="EMBL" id="KAG9231751.1"/>
    </source>
</evidence>
<proteinExistence type="predicted"/>